<organism evidence="2 3">
    <name type="scientific">Plesiocystis pacifica SIR-1</name>
    <dbReference type="NCBI Taxonomy" id="391625"/>
    <lineage>
        <taxon>Bacteria</taxon>
        <taxon>Pseudomonadati</taxon>
        <taxon>Myxococcota</taxon>
        <taxon>Polyangia</taxon>
        <taxon>Nannocystales</taxon>
        <taxon>Nannocystaceae</taxon>
        <taxon>Plesiocystis</taxon>
    </lineage>
</organism>
<dbReference type="AlphaFoldDB" id="A6GBK4"/>
<dbReference type="STRING" id="391625.PPSIR1_33686"/>
<evidence type="ECO:0000259" key="1">
    <source>
        <dbReference type="Pfam" id="PF01738"/>
    </source>
</evidence>
<dbReference type="PANTHER" id="PTHR46623">
    <property type="entry name" value="CARBOXYMETHYLENEBUTENOLIDASE-RELATED"/>
    <property type="match status" value="1"/>
</dbReference>
<gene>
    <name evidence="2" type="ORF">PPSIR1_33686</name>
</gene>
<dbReference type="Pfam" id="PF01738">
    <property type="entry name" value="DLH"/>
    <property type="match status" value="1"/>
</dbReference>
<dbReference type="Proteomes" id="UP000005801">
    <property type="component" value="Unassembled WGS sequence"/>
</dbReference>
<dbReference type="Gene3D" id="3.40.50.1820">
    <property type="entry name" value="alpha/beta hydrolase"/>
    <property type="match status" value="1"/>
</dbReference>
<dbReference type="GO" id="GO:0016787">
    <property type="term" value="F:hydrolase activity"/>
    <property type="evidence" value="ECO:0007669"/>
    <property type="project" value="InterPro"/>
</dbReference>
<keyword evidence="3" id="KW-1185">Reference proteome</keyword>
<dbReference type="PANTHER" id="PTHR46623:SF6">
    <property type="entry name" value="ALPHA_BETA-HYDROLASES SUPERFAMILY PROTEIN"/>
    <property type="match status" value="1"/>
</dbReference>
<reference evidence="2 3" key="1">
    <citation type="submission" date="2007-06" db="EMBL/GenBank/DDBJ databases">
        <authorList>
            <person name="Shimkets L."/>
            <person name="Ferriera S."/>
            <person name="Johnson J."/>
            <person name="Kravitz S."/>
            <person name="Beeson K."/>
            <person name="Sutton G."/>
            <person name="Rogers Y.-H."/>
            <person name="Friedman R."/>
            <person name="Frazier M."/>
            <person name="Venter J.C."/>
        </authorList>
    </citation>
    <scope>NUCLEOTIDE SEQUENCE [LARGE SCALE GENOMIC DNA]</scope>
    <source>
        <strain evidence="2 3">SIR-1</strain>
    </source>
</reference>
<evidence type="ECO:0000313" key="2">
    <source>
        <dbReference type="EMBL" id="EDM76710.1"/>
    </source>
</evidence>
<dbReference type="SUPFAM" id="SSF53474">
    <property type="entry name" value="alpha/beta-Hydrolases"/>
    <property type="match status" value="1"/>
</dbReference>
<dbReference type="InterPro" id="IPR029058">
    <property type="entry name" value="AB_hydrolase_fold"/>
</dbReference>
<dbReference type="eggNOG" id="COG0412">
    <property type="taxonomic scope" value="Bacteria"/>
</dbReference>
<sequence length="228" mass="24504">MGKVKLRASDGHEFEALRVDPLGDPKGGVVVVQEIFGVNRHIQAVTARFAAAGYTAIAPAFFDRIESGLELGYDKADVTRGRELVGKLELSGVLADLDAAASHLRAQPGLADGPLDVVGYCWGGAVVWLAAARMEGIDRAVSYYGSRIVNYVDEGPRVPLMMHVGKDDASFPIEKVHEIGARYPRIEIHEYDAGHGFNCDHRGAFEPVASALALARSLEFFASGPAQE</sequence>
<evidence type="ECO:0000313" key="3">
    <source>
        <dbReference type="Proteomes" id="UP000005801"/>
    </source>
</evidence>
<protein>
    <submittedName>
        <fullName evidence="2">Carboxymethylenebutenolidase</fullName>
    </submittedName>
</protein>
<dbReference type="InterPro" id="IPR051049">
    <property type="entry name" value="Dienelactone_hydrolase-like"/>
</dbReference>
<dbReference type="InterPro" id="IPR002925">
    <property type="entry name" value="Dienelactn_hydro"/>
</dbReference>
<comment type="caution">
    <text evidence="2">The sequence shown here is derived from an EMBL/GenBank/DDBJ whole genome shotgun (WGS) entry which is preliminary data.</text>
</comment>
<accession>A6GBK4</accession>
<dbReference type="EMBL" id="ABCS01000059">
    <property type="protein sequence ID" value="EDM76710.1"/>
    <property type="molecule type" value="Genomic_DNA"/>
</dbReference>
<feature type="domain" description="Dienelactone hydrolase" evidence="1">
    <location>
        <begin position="15"/>
        <end position="222"/>
    </location>
</feature>
<name>A6GBK4_9BACT</name>
<proteinExistence type="predicted"/>